<name>A0ABY1VP87_9ACTO</name>
<dbReference type="Gene3D" id="2.160.20.10">
    <property type="entry name" value="Single-stranded right-handed beta-helix, Pectin lyase-like"/>
    <property type="match status" value="2"/>
</dbReference>
<dbReference type="RefSeq" id="WP_126622237.1">
    <property type="nucleotide sequence ID" value="NZ_UAPQ01000008.1"/>
</dbReference>
<keyword evidence="2" id="KW-0964">Secreted</keyword>
<dbReference type="PANTHER" id="PTHR40088">
    <property type="entry name" value="PECTATE LYASE (EUROFUNG)"/>
    <property type="match status" value="1"/>
</dbReference>
<evidence type="ECO:0000313" key="5">
    <source>
        <dbReference type="EMBL" id="SPT53944.1"/>
    </source>
</evidence>
<evidence type="ECO:0000259" key="4">
    <source>
        <dbReference type="Pfam" id="PF05048"/>
    </source>
</evidence>
<dbReference type="Proteomes" id="UP000250006">
    <property type="component" value="Unassembled WGS sequence"/>
</dbReference>
<proteinExistence type="predicted"/>
<evidence type="ECO:0000256" key="3">
    <source>
        <dbReference type="ARBA" id="ARBA00022729"/>
    </source>
</evidence>
<organism evidence="5 6">
    <name type="scientific">Actinomyces bovis</name>
    <dbReference type="NCBI Taxonomy" id="1658"/>
    <lineage>
        <taxon>Bacteria</taxon>
        <taxon>Bacillati</taxon>
        <taxon>Actinomycetota</taxon>
        <taxon>Actinomycetes</taxon>
        <taxon>Actinomycetales</taxon>
        <taxon>Actinomycetaceae</taxon>
        <taxon>Actinomyces</taxon>
    </lineage>
</organism>
<evidence type="ECO:0000256" key="1">
    <source>
        <dbReference type="ARBA" id="ARBA00004613"/>
    </source>
</evidence>
<dbReference type="InterPro" id="IPR011050">
    <property type="entry name" value="Pectin_lyase_fold/virulence"/>
</dbReference>
<dbReference type="SUPFAM" id="SSF51126">
    <property type="entry name" value="Pectin lyase-like"/>
    <property type="match status" value="1"/>
</dbReference>
<keyword evidence="3" id="KW-0732">Signal</keyword>
<dbReference type="InterPro" id="IPR012334">
    <property type="entry name" value="Pectin_lyas_fold"/>
</dbReference>
<protein>
    <submittedName>
        <fullName evidence="5">Nitrous oxide reductase family maturation protein NosD</fullName>
    </submittedName>
</protein>
<reference evidence="5 6" key="1">
    <citation type="submission" date="2018-06" db="EMBL/GenBank/DDBJ databases">
        <authorList>
            <consortium name="Pathogen Informatics"/>
            <person name="Doyle S."/>
        </authorList>
    </citation>
    <scope>NUCLEOTIDE SEQUENCE [LARGE SCALE GENOMIC DNA]</scope>
    <source>
        <strain evidence="5 6">NCTC11535</strain>
    </source>
</reference>
<comment type="subcellular location">
    <subcellularLocation>
        <location evidence="1">Secreted</location>
    </subcellularLocation>
</comment>
<comment type="caution">
    <text evidence="5">The sequence shown here is derived from an EMBL/GenBank/DDBJ whole genome shotgun (WGS) entry which is preliminary data.</text>
</comment>
<dbReference type="PANTHER" id="PTHR40088:SF2">
    <property type="entry name" value="SECRETED SUGAR HYDROLASE"/>
    <property type="match status" value="1"/>
</dbReference>
<evidence type="ECO:0000313" key="6">
    <source>
        <dbReference type="Proteomes" id="UP000250006"/>
    </source>
</evidence>
<keyword evidence="6" id="KW-1185">Reference proteome</keyword>
<evidence type="ECO:0000256" key="2">
    <source>
        <dbReference type="ARBA" id="ARBA00022525"/>
    </source>
</evidence>
<sequence length="673" mass="72823">MRLRRVALALVLTIAVAALIVLLAFLTRSGGGRVIHVSPTGDDSGSGSASAPFATIRHALDLAVDGDTVRLDSGTYREGELIMPERVRLEAGRGEQVVLSGAEVVKDWDADGEVWTSRDELVRFCQECTFNPDSEHDGVKGYPEQIYLDGRPLTQVASREEVKEGTFFVERQPMEFEGGGQDRIGKVLGSRRAHYVMGSNPKGHLVEVVQHARALTIAGNGAAVANLTIEKYAPTQMWGLQDPEIGTQGAGTMVLVLGDKVNIDSTVLRQATSGSALHFTNGSGQSLTSSKVVDNAGVGMMANETYGLTVSANYFSGNNANDFDSSERCQSHCYVADFKITHSLGMRFELNRVDYADVQADAADPLHYQENRRAGIWLDEGVGNSSVVGNHFVNTPIGVFNEISHNTVIASNIINGAGTGILSSGSERARIWNNTVAYALEPLVVREDARTQGCNARKQDGTCVVEDPWSVKYGFTWDQTDTEVFNNIFTSKQTTPLPEDPWRFAWHTGVLAGKNWDGREVGANDMILGLDYNVYYHEASTPQSQNVPVMWQVSASMNVLPGSLKELTESREVTANEREQNGWEIIGARGDNPLMNREARNPRDYAGSDFRLKEGSRAKGAGKPVFGDTAKALGLEEHTVVDRGALFNVAWGTSSWQPSAASAGASAASTSAP</sequence>
<dbReference type="InterPro" id="IPR052052">
    <property type="entry name" value="Polysaccharide_Lyase_9"/>
</dbReference>
<dbReference type="EMBL" id="UAPQ01000008">
    <property type="protein sequence ID" value="SPT53944.1"/>
    <property type="molecule type" value="Genomic_DNA"/>
</dbReference>
<feature type="domain" description="Periplasmic copper-binding protein NosD beta helix" evidence="4">
    <location>
        <begin position="371"/>
        <end position="515"/>
    </location>
</feature>
<gene>
    <name evidence="5" type="ORF">NCTC11535_01636</name>
</gene>
<dbReference type="Pfam" id="PF05048">
    <property type="entry name" value="NosD"/>
    <property type="match status" value="1"/>
</dbReference>
<accession>A0ABY1VP87</accession>
<dbReference type="InterPro" id="IPR007742">
    <property type="entry name" value="NosD_dom"/>
</dbReference>